<dbReference type="AlphaFoldDB" id="A0A7Y9IFY1"/>
<dbReference type="EMBL" id="JACCBU010000001">
    <property type="protein sequence ID" value="NYE75484.1"/>
    <property type="molecule type" value="Genomic_DNA"/>
</dbReference>
<dbReference type="InterPro" id="IPR011009">
    <property type="entry name" value="Kinase-like_dom_sf"/>
</dbReference>
<organism evidence="2 3">
    <name type="scientific">Microlunatus parietis</name>
    <dbReference type="NCBI Taxonomy" id="682979"/>
    <lineage>
        <taxon>Bacteria</taxon>
        <taxon>Bacillati</taxon>
        <taxon>Actinomycetota</taxon>
        <taxon>Actinomycetes</taxon>
        <taxon>Propionibacteriales</taxon>
        <taxon>Propionibacteriaceae</taxon>
        <taxon>Microlunatus</taxon>
    </lineage>
</organism>
<feature type="domain" description="Aminoglycoside phosphotransferase" evidence="1">
    <location>
        <begin position="103"/>
        <end position="314"/>
    </location>
</feature>
<dbReference type="SUPFAM" id="SSF56112">
    <property type="entry name" value="Protein kinase-like (PK-like)"/>
    <property type="match status" value="1"/>
</dbReference>
<sequence>MTRAPELPAIVAGLADLGLRLVRSWPRGADRLLLDLTDHDHRPVAGQWLAAPGRAAAIAAATPGAHAVGPFVLQPAGADRRLPAVVRRLQWPGTALLGHRPERRAVLREPDGSFTKIVRPDRWRRLVDSARLAESLPLATPTVLDADPGQASVTTAALPGRTLTALLTEPAAAEACRAAGRALAGLHRLDPAIATAGRAIPALHDLTAERAVTAHWQRLAAEYAAPLPAWRPRRPALGRVPEPPERPALIHRDLHDGQLLINDDGEAGLIDFDLIAVGDPALDLANLIAHLELRADQGVLADPEPLIEAVLNGYRPSSALRSRLPGYLALARARLDAVYAFRP</sequence>
<dbReference type="InterPro" id="IPR002575">
    <property type="entry name" value="Aminoglycoside_PTrfase"/>
</dbReference>
<dbReference type="Proteomes" id="UP000569914">
    <property type="component" value="Unassembled WGS sequence"/>
</dbReference>
<keyword evidence="2" id="KW-0418">Kinase</keyword>
<proteinExistence type="predicted"/>
<keyword evidence="2" id="KW-0808">Transferase</keyword>
<accession>A0A7Y9IFY1</accession>
<dbReference type="PANTHER" id="PTHR21310:SF15">
    <property type="entry name" value="AMINOGLYCOSIDE PHOSPHOTRANSFERASE DOMAIN-CONTAINING PROTEIN"/>
    <property type="match status" value="1"/>
</dbReference>
<gene>
    <name evidence="2" type="ORF">BKA15_006813</name>
</gene>
<dbReference type="PANTHER" id="PTHR21310">
    <property type="entry name" value="AMINOGLYCOSIDE PHOSPHOTRANSFERASE-RELATED-RELATED"/>
    <property type="match status" value="1"/>
</dbReference>
<keyword evidence="3" id="KW-1185">Reference proteome</keyword>
<dbReference type="GO" id="GO:0016301">
    <property type="term" value="F:kinase activity"/>
    <property type="evidence" value="ECO:0007669"/>
    <property type="project" value="UniProtKB-KW"/>
</dbReference>
<evidence type="ECO:0000313" key="3">
    <source>
        <dbReference type="Proteomes" id="UP000569914"/>
    </source>
</evidence>
<protein>
    <submittedName>
        <fullName evidence="2">Aminoglycoside phosphotransferase (APT) family kinase protein</fullName>
    </submittedName>
</protein>
<dbReference type="Gene3D" id="3.90.1200.10">
    <property type="match status" value="1"/>
</dbReference>
<dbReference type="Pfam" id="PF01636">
    <property type="entry name" value="APH"/>
    <property type="match status" value="1"/>
</dbReference>
<evidence type="ECO:0000313" key="2">
    <source>
        <dbReference type="EMBL" id="NYE75484.1"/>
    </source>
</evidence>
<dbReference type="RefSeq" id="WP_179757978.1">
    <property type="nucleotide sequence ID" value="NZ_JACCBU010000001.1"/>
</dbReference>
<reference evidence="2 3" key="1">
    <citation type="submission" date="2020-07" db="EMBL/GenBank/DDBJ databases">
        <title>Sequencing the genomes of 1000 actinobacteria strains.</title>
        <authorList>
            <person name="Klenk H.-P."/>
        </authorList>
    </citation>
    <scope>NUCLEOTIDE SEQUENCE [LARGE SCALE GENOMIC DNA]</scope>
    <source>
        <strain evidence="2 3">DSM 22083</strain>
    </source>
</reference>
<dbReference type="InterPro" id="IPR051678">
    <property type="entry name" value="AGP_Transferase"/>
</dbReference>
<comment type="caution">
    <text evidence="2">The sequence shown here is derived from an EMBL/GenBank/DDBJ whole genome shotgun (WGS) entry which is preliminary data.</text>
</comment>
<name>A0A7Y9IFY1_9ACTN</name>
<evidence type="ECO:0000259" key="1">
    <source>
        <dbReference type="Pfam" id="PF01636"/>
    </source>
</evidence>